<feature type="compositionally biased region" description="Basic residues" evidence="1">
    <location>
        <begin position="102"/>
        <end position="111"/>
    </location>
</feature>
<reference evidence="3" key="1">
    <citation type="submission" date="2005-03" db="EMBL/GenBank/DDBJ databases">
        <title>Comparison of the complete genome sequences of Rhodococcus erythropolis PR4 and Rhodococcus opacus B4.</title>
        <authorList>
            <person name="Takarada H."/>
            <person name="Sekine M."/>
            <person name="Hosoyama A."/>
            <person name="Yamada R."/>
            <person name="Fujisawa T."/>
            <person name="Omata S."/>
            <person name="Shimizu A."/>
            <person name="Tsukatani N."/>
            <person name="Tanikawa S."/>
            <person name="Fujita N."/>
            <person name="Harayama S."/>
        </authorList>
    </citation>
    <scope>NUCLEOTIDE SEQUENCE [LARGE SCALE GENOMIC DNA]</scope>
    <source>
        <strain evidence="3">PR4 / NBRC 100887</strain>
        <plasmid evidence="3">pREL1</plasmid>
    </source>
</reference>
<protein>
    <submittedName>
        <fullName evidence="2">Putative transposase</fullName>
    </submittedName>
</protein>
<evidence type="ECO:0000313" key="3">
    <source>
        <dbReference type="Proteomes" id="UP000002204"/>
    </source>
</evidence>
<accession>Q3L981</accession>
<feature type="region of interest" description="Disordered" evidence="1">
    <location>
        <begin position="99"/>
        <end position="170"/>
    </location>
</feature>
<evidence type="ECO:0000313" key="2">
    <source>
        <dbReference type="EMBL" id="BAE46232.1"/>
    </source>
</evidence>
<dbReference type="EMBL" id="AP008931">
    <property type="protein sequence ID" value="BAE46232.1"/>
    <property type="molecule type" value="Genomic_DNA"/>
</dbReference>
<dbReference type="KEGG" id="rer:RER_pREL1-02890"/>
<dbReference type="AlphaFoldDB" id="Q3L981"/>
<dbReference type="HOGENOM" id="CLU_1569463_0_0_11"/>
<gene>
    <name evidence="2" type="ordered locus">RER_pREL1-02890</name>
</gene>
<feature type="compositionally biased region" description="Basic residues" evidence="1">
    <location>
        <begin position="143"/>
        <end position="170"/>
    </location>
</feature>
<evidence type="ECO:0000256" key="1">
    <source>
        <dbReference type="SAM" id="MobiDB-lite"/>
    </source>
</evidence>
<sequence length="170" mass="19679">MDRLTALLGVVRAFALVGRSRATHHRQANPTLRPYGPHPKARHPAELTAAERAAILEVLTSDGYADLSVAQVWAREFDAGRYYCSQRTMHRILAAHRMNGERRRHATHPPRKIPELVTTRQNDVWSSRGYHENAGPDQGHLVPRSRRHRHLLPLRRGLVHRDRRRRRTSR</sequence>
<geneLocation type="plasmid" evidence="2 3">
    <name>pREL1</name>
</geneLocation>
<dbReference type="Proteomes" id="UP000002204">
    <property type="component" value="Plasmid pREL1"/>
</dbReference>
<proteinExistence type="predicted"/>
<name>Q3L981_RHOE4</name>
<organism evidence="2 3">
    <name type="scientific">Rhodococcus erythropolis (strain PR4 / NBRC 100887)</name>
    <dbReference type="NCBI Taxonomy" id="234621"/>
    <lineage>
        <taxon>Bacteria</taxon>
        <taxon>Bacillati</taxon>
        <taxon>Actinomycetota</taxon>
        <taxon>Actinomycetes</taxon>
        <taxon>Mycobacteriales</taxon>
        <taxon>Nocardiaceae</taxon>
        <taxon>Rhodococcus</taxon>
        <taxon>Rhodococcus erythropolis group</taxon>
    </lineage>
</organism>
<reference evidence="2 3" key="2">
    <citation type="journal article" date="2006" name="Environ. Microbiol.">
        <title>Sequence analysis of three plasmids harboured in Rhodococcus erythropolis strain PR4.</title>
        <authorList>
            <person name="Sekine M."/>
            <person name="Tanikawa S."/>
            <person name="Omata S."/>
            <person name="Saito M."/>
            <person name="Fujisawa T."/>
            <person name="Tsukatani N."/>
            <person name="Tajima T."/>
            <person name="Sekigawa T."/>
            <person name="Kosugi H."/>
            <person name="Matsuo Y."/>
            <person name="Nishiko R."/>
            <person name="Imamura K."/>
            <person name="Ito M."/>
            <person name="Narita H."/>
            <person name="Tago S."/>
            <person name="Fujita N."/>
            <person name="Harayama S."/>
        </authorList>
    </citation>
    <scope>NUCLEOTIDE SEQUENCE [LARGE SCALE GENOMIC DNA]</scope>
    <source>
        <strain evidence="3">PR4 / NBRC 100887</strain>
        <plasmid evidence="2 3">pREL1</plasmid>
    </source>
</reference>
<keyword evidence="2" id="KW-0614">Plasmid</keyword>